<evidence type="ECO:0000313" key="3">
    <source>
        <dbReference type="EMBL" id="KDA52917.1"/>
    </source>
</evidence>
<dbReference type="PANTHER" id="PTHR20935:SF0">
    <property type="entry name" value="SERINE_THREONINE-PROTEIN PHOSPHATASE PGAM5, MITOCHONDRIAL"/>
    <property type="match status" value="1"/>
</dbReference>
<evidence type="ECO:0000256" key="1">
    <source>
        <dbReference type="ARBA" id="ARBA00022801"/>
    </source>
</evidence>
<dbReference type="GO" id="GO:0101006">
    <property type="term" value="F:protein histidine phosphatase activity"/>
    <property type="evidence" value="ECO:0007669"/>
    <property type="project" value="InterPro"/>
</dbReference>
<dbReference type="NCBIfam" id="TIGR00249">
    <property type="entry name" value="sixA"/>
    <property type="match status" value="1"/>
</dbReference>
<dbReference type="GO" id="GO:0005737">
    <property type="term" value="C:cytoplasm"/>
    <property type="evidence" value="ECO:0007669"/>
    <property type="project" value="InterPro"/>
</dbReference>
<dbReference type="PANTHER" id="PTHR20935">
    <property type="entry name" value="PHOSPHOGLYCERATE MUTASE-RELATED"/>
    <property type="match status" value="1"/>
</dbReference>
<gene>
    <name evidence="3" type="ORF">EG19_08755</name>
</gene>
<dbReference type="Gene3D" id="3.40.50.1240">
    <property type="entry name" value="Phosphoglycerate mutase-like"/>
    <property type="match status" value="1"/>
</dbReference>
<dbReference type="CDD" id="cd07067">
    <property type="entry name" value="HP_PGM_like"/>
    <property type="match status" value="1"/>
</dbReference>
<dbReference type="AlphaFoldDB" id="A0A062XK81"/>
<dbReference type="InterPro" id="IPR004449">
    <property type="entry name" value="SixA"/>
</dbReference>
<dbReference type="Proteomes" id="UP000027284">
    <property type="component" value="Unassembled WGS sequence"/>
</dbReference>
<name>A0A062XK81_9BACT</name>
<dbReference type="InterPro" id="IPR029033">
    <property type="entry name" value="His_PPase_superfam"/>
</dbReference>
<sequence length="157" mass="16741">MGTQLILIRHGEAAGANFPGSDADRPLTEVGERQAQAVAANLSRLNLKLSRLFASPLRRAQQTAEALKEAGLVESVEVCEVLLPEKGVGALVAFLATLGEGVFAFVGHEPLLSETVETLCFGAPHGTLAFGKGSFCVLEKDDGNWRLVALLPSRWLF</sequence>
<comment type="caution">
    <text evidence="3">The sequence shown here is derived from an EMBL/GenBank/DDBJ whole genome shotgun (WGS) entry which is preliminary data.</text>
</comment>
<dbReference type="STRING" id="1312852.EG19_08755"/>
<dbReference type="InterPro" id="IPR013078">
    <property type="entry name" value="His_Pase_superF_clade-1"/>
</dbReference>
<dbReference type="SUPFAM" id="SSF53254">
    <property type="entry name" value="Phosphoglycerate mutase-like"/>
    <property type="match status" value="1"/>
</dbReference>
<evidence type="ECO:0008006" key="5">
    <source>
        <dbReference type="Google" id="ProtNLM"/>
    </source>
</evidence>
<evidence type="ECO:0000256" key="2">
    <source>
        <dbReference type="PIRSR" id="PIRSR613078-2"/>
    </source>
</evidence>
<keyword evidence="1" id="KW-0378">Hydrolase</keyword>
<dbReference type="RefSeq" id="WP_053335272.1">
    <property type="nucleotide sequence ID" value="NZ_JMFG01000038.1"/>
</dbReference>
<protein>
    <recommendedName>
        <fullName evidence="5">Phosphohistidine phosphatase SixA</fullName>
    </recommendedName>
</protein>
<organism evidence="3 4">
    <name type="scientific">Thermoanaerobaculum aquaticum</name>
    <dbReference type="NCBI Taxonomy" id="1312852"/>
    <lineage>
        <taxon>Bacteria</taxon>
        <taxon>Pseudomonadati</taxon>
        <taxon>Acidobacteriota</taxon>
        <taxon>Thermoanaerobaculia</taxon>
        <taxon>Thermoanaerobaculales</taxon>
        <taxon>Thermoanaerobaculaceae</taxon>
        <taxon>Thermoanaerobaculum</taxon>
    </lineage>
</organism>
<reference evidence="3 4" key="1">
    <citation type="submission" date="2014-04" db="EMBL/GenBank/DDBJ databases">
        <title>The Genome Sequence of Thermoanaerobaculum aquaticum MP-01, The First Cultivated Group 23 Acidobacterium.</title>
        <authorList>
            <person name="Stamps B.W."/>
            <person name="Losey N.A."/>
            <person name="Lawson P.A."/>
            <person name="Stevenson B.S."/>
        </authorList>
    </citation>
    <scope>NUCLEOTIDE SEQUENCE [LARGE SCALE GENOMIC DNA]</scope>
    <source>
        <strain evidence="3 4">MP-01</strain>
    </source>
</reference>
<feature type="binding site" evidence="2">
    <location>
        <position position="59"/>
    </location>
    <ligand>
        <name>substrate</name>
    </ligand>
</feature>
<dbReference type="SMART" id="SM00855">
    <property type="entry name" value="PGAM"/>
    <property type="match status" value="1"/>
</dbReference>
<accession>A0A062XK81</accession>
<dbReference type="OrthoDB" id="9781415at2"/>
<dbReference type="InterPro" id="IPR051021">
    <property type="entry name" value="Mito_Ser/Thr_phosphatase"/>
</dbReference>
<dbReference type="Pfam" id="PF00300">
    <property type="entry name" value="His_Phos_1"/>
    <property type="match status" value="1"/>
</dbReference>
<evidence type="ECO:0000313" key="4">
    <source>
        <dbReference type="Proteomes" id="UP000027284"/>
    </source>
</evidence>
<proteinExistence type="predicted"/>
<dbReference type="EMBL" id="JMFG01000038">
    <property type="protein sequence ID" value="KDA52917.1"/>
    <property type="molecule type" value="Genomic_DNA"/>
</dbReference>
<keyword evidence="4" id="KW-1185">Reference proteome</keyword>